<dbReference type="EC" id="2.4.-.-" evidence="7"/>
<evidence type="ECO:0000256" key="6">
    <source>
        <dbReference type="SAM" id="Phobius"/>
    </source>
</evidence>
<gene>
    <name evidence="7" type="ORF">PQJ73_27485</name>
</gene>
<dbReference type="Gene3D" id="3.90.550.10">
    <property type="entry name" value="Spore Coat Polysaccharide Biosynthesis Protein SpsA, Chain A"/>
    <property type="match status" value="1"/>
</dbReference>
<dbReference type="PANTHER" id="PTHR22913">
    <property type="entry name" value="HYALURONAN SYNTHASE"/>
    <property type="match status" value="1"/>
</dbReference>
<organism evidence="7 8">
    <name type="scientific">Rhodoplanes tepidamans</name>
    <name type="common">Rhodoplanes cryptolactis</name>
    <dbReference type="NCBI Taxonomy" id="200616"/>
    <lineage>
        <taxon>Bacteria</taxon>
        <taxon>Pseudomonadati</taxon>
        <taxon>Pseudomonadota</taxon>
        <taxon>Alphaproteobacteria</taxon>
        <taxon>Hyphomicrobiales</taxon>
        <taxon>Nitrobacteraceae</taxon>
        <taxon>Rhodoplanes</taxon>
    </lineage>
</organism>
<feature type="transmembrane region" description="Helical" evidence="6">
    <location>
        <begin position="433"/>
        <end position="453"/>
    </location>
</feature>
<name>A0ABT5JKB8_RHOTP</name>
<keyword evidence="8" id="KW-1185">Reference proteome</keyword>
<evidence type="ECO:0000256" key="4">
    <source>
        <dbReference type="ARBA" id="ARBA00022679"/>
    </source>
</evidence>
<keyword evidence="4 7" id="KW-0808">Transferase</keyword>
<evidence type="ECO:0000256" key="5">
    <source>
        <dbReference type="ARBA" id="ARBA00023136"/>
    </source>
</evidence>
<evidence type="ECO:0000313" key="7">
    <source>
        <dbReference type="EMBL" id="MDC7789440.1"/>
    </source>
</evidence>
<feature type="transmembrane region" description="Helical" evidence="6">
    <location>
        <begin position="482"/>
        <end position="504"/>
    </location>
</feature>
<dbReference type="GO" id="GO:0016757">
    <property type="term" value="F:glycosyltransferase activity"/>
    <property type="evidence" value="ECO:0007669"/>
    <property type="project" value="UniProtKB-KW"/>
</dbReference>
<feature type="transmembrane region" description="Helical" evidence="6">
    <location>
        <begin position="20"/>
        <end position="37"/>
    </location>
</feature>
<keyword evidence="6" id="KW-1133">Transmembrane helix</keyword>
<evidence type="ECO:0000256" key="3">
    <source>
        <dbReference type="ARBA" id="ARBA00022676"/>
    </source>
</evidence>
<comment type="caution">
    <text evidence="7">The sequence shown here is derived from an EMBL/GenBank/DDBJ whole genome shotgun (WGS) entry which is preliminary data.</text>
</comment>
<dbReference type="RefSeq" id="WP_272780265.1">
    <property type="nucleotide sequence ID" value="NZ_JAQQLI010000072.1"/>
</dbReference>
<keyword evidence="3 7" id="KW-0328">Glycosyltransferase</keyword>
<dbReference type="EMBL" id="JAQQLI010000072">
    <property type="protein sequence ID" value="MDC7789440.1"/>
    <property type="molecule type" value="Genomic_DNA"/>
</dbReference>
<sequence length="522" mass="58925">MTPIANRKPPFLEKWNPKAVFGIAVYCAVAVVGLLSLPNQLWDEVYRHVVIVIGGLGLWRFGWWTTHAVRAWIFGRFVYPMMRATADRVWASGVRPNRVHFMMTTFRERPEITTDVVRSIVAEVRATALPATIWLGSGDASDEDLVAALVTREAADLDLDLVIARQDRPGKRYAIGIALRAMRRARVPADDVVVFMDGDAIIAPGMLAKCVPLFMADPDLQALTTDEEVVVHGPRWVALWLTMRFAQRRMAMQSHALAGKVLTLTGRLSMFRGNHVTRSEFITILEEDHLEHWLWGRFRFLSGDDKSTWYYMLRHGAKMTYVPDALSLTIEHIEGTGYERMVQNLRRWSGNMLRNGSRAIALGPRRVGFFIWWCVVDQRIAIWTMLVSPILAVLAAVFVTPAFAVTYVVWILITRLAQAMVLWCHSREVHLSYPLLLYVNQFVNAAVKVYCLFRLSKQRWTNRGDQKAGFSNGAVDTLRTAAAAYLTVVAMSALVLVIVAYSGVIHLPSAYTFASLTGVPWF</sequence>
<feature type="transmembrane region" description="Helical" evidence="6">
    <location>
        <begin position="49"/>
        <end position="73"/>
    </location>
</feature>
<comment type="subcellular location">
    <subcellularLocation>
        <location evidence="1">Cell membrane</location>
    </subcellularLocation>
</comment>
<dbReference type="PANTHER" id="PTHR22913:SF12">
    <property type="entry name" value="MANNURONAN SYNTHASE"/>
    <property type="match status" value="1"/>
</dbReference>
<proteinExistence type="predicted"/>
<reference evidence="7" key="2">
    <citation type="submission" date="2023-02" db="EMBL/GenBank/DDBJ databases">
        <authorList>
            <person name="Rayyan A."/>
            <person name="Meyer T."/>
            <person name="Kyndt J.A."/>
        </authorList>
    </citation>
    <scope>NUCLEOTIDE SEQUENCE</scope>
    <source>
        <strain evidence="7">DSM 9987</strain>
    </source>
</reference>
<dbReference type="InterPro" id="IPR029044">
    <property type="entry name" value="Nucleotide-diphossugar_trans"/>
</dbReference>
<accession>A0ABT5JKB8</accession>
<feature type="transmembrane region" description="Helical" evidence="6">
    <location>
        <begin position="380"/>
        <end position="413"/>
    </location>
</feature>
<keyword evidence="2" id="KW-1003">Cell membrane</keyword>
<protein>
    <submittedName>
        <fullName evidence="7">Glycosyltransferase</fullName>
        <ecNumber evidence="7">2.4.-.-</ecNumber>
    </submittedName>
</protein>
<keyword evidence="6" id="KW-0812">Transmembrane</keyword>
<evidence type="ECO:0000256" key="1">
    <source>
        <dbReference type="ARBA" id="ARBA00004236"/>
    </source>
</evidence>
<reference evidence="7" key="1">
    <citation type="journal article" date="2023" name="Microbiol Resour">
        <title>Genome Sequences of Rhodoplanes serenus and Two Thermotolerant Strains, Rhodoplanes tepidamans and 'Rhodoplanes cryptolactis,' Further Refine the Genus.</title>
        <authorList>
            <person name="Rayyan A.A."/>
            <person name="Kyndt J.A."/>
        </authorList>
    </citation>
    <scope>NUCLEOTIDE SEQUENCE</scope>
    <source>
        <strain evidence="7">DSM 9987</strain>
    </source>
</reference>
<evidence type="ECO:0000313" key="8">
    <source>
        <dbReference type="Proteomes" id="UP001165652"/>
    </source>
</evidence>
<dbReference type="Pfam" id="PF13641">
    <property type="entry name" value="Glyco_tranf_2_3"/>
    <property type="match status" value="1"/>
</dbReference>
<dbReference type="SUPFAM" id="SSF53448">
    <property type="entry name" value="Nucleotide-diphospho-sugar transferases"/>
    <property type="match status" value="1"/>
</dbReference>
<dbReference type="Proteomes" id="UP001165652">
    <property type="component" value="Unassembled WGS sequence"/>
</dbReference>
<evidence type="ECO:0000256" key="2">
    <source>
        <dbReference type="ARBA" id="ARBA00022475"/>
    </source>
</evidence>
<keyword evidence="5 6" id="KW-0472">Membrane</keyword>